<evidence type="ECO:0000256" key="15">
    <source>
        <dbReference type="SAM" id="Phobius"/>
    </source>
</evidence>
<evidence type="ECO:0000256" key="6">
    <source>
        <dbReference type="ARBA" id="ARBA00022473"/>
    </source>
</evidence>
<evidence type="ECO:0000313" key="18">
    <source>
        <dbReference type="RefSeq" id="XP_032828796.1"/>
    </source>
</evidence>
<evidence type="ECO:0000259" key="16">
    <source>
        <dbReference type="Pfam" id="PF04831"/>
    </source>
</evidence>
<feature type="region of interest" description="Disordered" evidence="14">
    <location>
        <begin position="342"/>
        <end position="383"/>
    </location>
</feature>
<evidence type="ECO:0000256" key="2">
    <source>
        <dbReference type="ARBA" id="ARBA00004141"/>
    </source>
</evidence>
<evidence type="ECO:0000256" key="12">
    <source>
        <dbReference type="ARBA" id="ARBA00023136"/>
    </source>
</evidence>
<keyword evidence="11 15" id="KW-1133">Transmembrane helix</keyword>
<keyword evidence="17" id="KW-1185">Reference proteome</keyword>
<evidence type="ECO:0000256" key="13">
    <source>
        <dbReference type="ARBA" id="ARBA00023180"/>
    </source>
</evidence>
<evidence type="ECO:0000313" key="17">
    <source>
        <dbReference type="Proteomes" id="UP001318040"/>
    </source>
</evidence>
<dbReference type="GO" id="GO:0042391">
    <property type="term" value="P:regulation of membrane potential"/>
    <property type="evidence" value="ECO:0007669"/>
    <property type="project" value="TreeGrafter"/>
</dbReference>
<keyword evidence="10" id="KW-0965">Cell junction</keyword>
<dbReference type="PANTHER" id="PTHR12101">
    <property type="entry name" value="POPEYE DOMAIN CONTAINING PROTEIN"/>
    <property type="match status" value="1"/>
</dbReference>
<keyword evidence="8 15" id="KW-0812">Transmembrane</keyword>
<keyword evidence="12 15" id="KW-0472">Membrane</keyword>
<feature type="transmembrane region" description="Helical" evidence="15">
    <location>
        <begin position="137"/>
        <end position="157"/>
    </location>
</feature>
<sequence>MAAQPPTAGGGNVAASAASLVAASTLRGLLGLAASSTALPLAGTASVDAQGPAAHRGAAATSSSSSPNATSGDEGEPCVAWMEVQHLTFHVANACFLLALLVPSTVFLHMVLFRTLLGAGCALFITWAALYRCAIDIVVWNSILLAINLVHLVYLLYRNRPVKVHGELKRVYRRLFEPLNVSRELFQTLTGQFCTIMRLSAGQPYSVEERTSTDGRLSILLKGKMRVTHRDHFLHNIYPNAFVDSPEFRSTQLHRGEKFQVTITADEDCEFLCWHRERLTFYLEVEPFLKEVFKYLIGKDITNKLYSLNDPTLNIKAAKCLDRQPSLCSHLSLTQVRNSLASSSDPEEGLAQLRSTSSNGGGIPSHMLPIEEIGEDDVFQDRS</sequence>
<dbReference type="GO" id="GO:0030552">
    <property type="term" value="F:cAMP binding"/>
    <property type="evidence" value="ECO:0007669"/>
    <property type="project" value="TreeGrafter"/>
</dbReference>
<dbReference type="InterPro" id="IPR018490">
    <property type="entry name" value="cNMP-bd_dom_sf"/>
</dbReference>
<keyword evidence="7" id="KW-1003">Cell membrane</keyword>
<dbReference type="GO" id="GO:0007155">
    <property type="term" value="P:cell adhesion"/>
    <property type="evidence" value="ECO:0007669"/>
    <property type="project" value="UniProtKB-KW"/>
</dbReference>
<dbReference type="KEGG" id="pmrn:116953053"/>
<dbReference type="GO" id="GO:0042383">
    <property type="term" value="C:sarcolemma"/>
    <property type="evidence" value="ECO:0007669"/>
    <property type="project" value="TreeGrafter"/>
</dbReference>
<evidence type="ECO:0000256" key="9">
    <source>
        <dbReference type="ARBA" id="ARBA00022889"/>
    </source>
</evidence>
<keyword evidence="5" id="KW-0796">Tight junction</keyword>
<gene>
    <name evidence="18" type="primary">LOC116953053</name>
</gene>
<dbReference type="GeneID" id="116953053"/>
<proteinExistence type="inferred from homology"/>
<dbReference type="GO" id="GO:0051146">
    <property type="term" value="P:striated muscle cell differentiation"/>
    <property type="evidence" value="ECO:0007669"/>
    <property type="project" value="TreeGrafter"/>
</dbReference>
<protein>
    <submittedName>
        <fullName evidence="18">Blood vessel epicardial substance-like isoform X1</fullName>
    </submittedName>
</protein>
<evidence type="ECO:0000256" key="8">
    <source>
        <dbReference type="ARBA" id="ARBA00022692"/>
    </source>
</evidence>
<evidence type="ECO:0000256" key="7">
    <source>
        <dbReference type="ARBA" id="ARBA00022475"/>
    </source>
</evidence>
<dbReference type="GO" id="GO:0005923">
    <property type="term" value="C:bicellular tight junction"/>
    <property type="evidence" value="ECO:0007669"/>
    <property type="project" value="UniProtKB-SubCell"/>
</dbReference>
<comment type="similarity">
    <text evidence="4">Belongs to the popeye family.</text>
</comment>
<dbReference type="PANTHER" id="PTHR12101:SF17">
    <property type="entry name" value="BLOOD VESSEL EPICARDIAL SUBSTANCE"/>
    <property type="match status" value="1"/>
</dbReference>
<evidence type="ECO:0000256" key="1">
    <source>
        <dbReference type="ARBA" id="ARBA00004124"/>
    </source>
</evidence>
<dbReference type="AlphaFoldDB" id="A0AAJ7U519"/>
<organism evidence="17 18">
    <name type="scientific">Petromyzon marinus</name>
    <name type="common">Sea lamprey</name>
    <dbReference type="NCBI Taxonomy" id="7757"/>
    <lineage>
        <taxon>Eukaryota</taxon>
        <taxon>Metazoa</taxon>
        <taxon>Chordata</taxon>
        <taxon>Craniata</taxon>
        <taxon>Vertebrata</taxon>
        <taxon>Cyclostomata</taxon>
        <taxon>Hyperoartia</taxon>
        <taxon>Petromyzontiformes</taxon>
        <taxon>Petromyzontidae</taxon>
        <taxon>Petromyzon</taxon>
    </lineage>
</organism>
<evidence type="ECO:0000256" key="10">
    <source>
        <dbReference type="ARBA" id="ARBA00022949"/>
    </source>
</evidence>
<evidence type="ECO:0000256" key="5">
    <source>
        <dbReference type="ARBA" id="ARBA00022427"/>
    </source>
</evidence>
<dbReference type="InterPro" id="IPR055272">
    <property type="entry name" value="POPDC1-3_dom"/>
</dbReference>
<keyword evidence="6" id="KW-0217">Developmental protein</keyword>
<accession>A0AAJ7U519</accession>
<evidence type="ECO:0000256" key="4">
    <source>
        <dbReference type="ARBA" id="ARBA00007146"/>
    </source>
</evidence>
<evidence type="ECO:0000256" key="11">
    <source>
        <dbReference type="ARBA" id="ARBA00022989"/>
    </source>
</evidence>
<dbReference type="RefSeq" id="XP_032828796.1">
    <property type="nucleotide sequence ID" value="XM_032972905.1"/>
</dbReference>
<keyword evidence="9" id="KW-0130">Cell adhesion</keyword>
<dbReference type="Pfam" id="PF04831">
    <property type="entry name" value="POPDC1-3"/>
    <property type="match status" value="1"/>
</dbReference>
<keyword evidence="13" id="KW-0325">Glycoprotein</keyword>
<evidence type="ECO:0000256" key="3">
    <source>
        <dbReference type="ARBA" id="ARBA00004435"/>
    </source>
</evidence>
<dbReference type="InterPro" id="IPR006916">
    <property type="entry name" value="POPDC1-3"/>
</dbReference>
<reference evidence="18" key="1">
    <citation type="submission" date="2025-08" db="UniProtKB">
        <authorList>
            <consortium name="RefSeq"/>
        </authorList>
    </citation>
    <scope>IDENTIFICATION</scope>
    <source>
        <tissue evidence="18">Sperm</tissue>
    </source>
</reference>
<dbReference type="GO" id="GO:0007507">
    <property type="term" value="P:heart development"/>
    <property type="evidence" value="ECO:0007669"/>
    <property type="project" value="TreeGrafter"/>
</dbReference>
<evidence type="ECO:0000256" key="14">
    <source>
        <dbReference type="SAM" id="MobiDB-lite"/>
    </source>
</evidence>
<feature type="domain" description="POPDC1-3" evidence="16">
    <location>
        <begin position="84"/>
        <end position="310"/>
    </location>
</feature>
<dbReference type="Proteomes" id="UP001318040">
    <property type="component" value="Chromosome 49"/>
</dbReference>
<dbReference type="GO" id="GO:0016328">
    <property type="term" value="C:lateral plasma membrane"/>
    <property type="evidence" value="ECO:0007669"/>
    <property type="project" value="UniProtKB-SubCell"/>
</dbReference>
<comment type="subcellular location">
    <subcellularLocation>
        <location evidence="3">Cell junction</location>
        <location evidence="3">Tight junction</location>
    </subcellularLocation>
    <subcellularLocation>
        <location evidence="1">Lateral cell membrane</location>
    </subcellularLocation>
    <subcellularLocation>
        <location evidence="2">Membrane</location>
        <topology evidence="2">Multi-pass membrane protein</topology>
    </subcellularLocation>
</comment>
<name>A0AAJ7U519_PETMA</name>
<dbReference type="GO" id="GO:0007519">
    <property type="term" value="P:skeletal muscle tissue development"/>
    <property type="evidence" value="ECO:0007669"/>
    <property type="project" value="TreeGrafter"/>
</dbReference>
<dbReference type="SUPFAM" id="SSF51206">
    <property type="entry name" value="cAMP-binding domain-like"/>
    <property type="match status" value="1"/>
</dbReference>
<feature type="compositionally biased region" description="Acidic residues" evidence="14">
    <location>
        <begin position="372"/>
        <end position="383"/>
    </location>
</feature>
<feature type="transmembrane region" description="Helical" evidence="15">
    <location>
        <begin position="87"/>
        <end position="108"/>
    </location>
</feature>
<feature type="transmembrane region" description="Helical" evidence="15">
    <location>
        <begin position="115"/>
        <end position="131"/>
    </location>
</feature>